<comment type="similarity">
    <text evidence="1">Belongs to the serpin family.</text>
</comment>
<dbReference type="InterPro" id="IPR042185">
    <property type="entry name" value="Serpin_sf_2"/>
</dbReference>
<dbReference type="CDD" id="cd19590">
    <property type="entry name" value="serpin_thermopin-like"/>
    <property type="match status" value="1"/>
</dbReference>
<evidence type="ECO:0000313" key="4">
    <source>
        <dbReference type="Proteomes" id="UP000028725"/>
    </source>
</evidence>
<dbReference type="SMART" id="SM00093">
    <property type="entry name" value="SERPIN"/>
    <property type="match status" value="1"/>
</dbReference>
<dbReference type="PROSITE" id="PS51257">
    <property type="entry name" value="PROKAR_LIPOPROTEIN"/>
    <property type="match status" value="1"/>
</dbReference>
<dbReference type="Proteomes" id="UP000028725">
    <property type="component" value="Unassembled WGS sequence"/>
</dbReference>
<protein>
    <submittedName>
        <fullName evidence="3">Serine protease inhibitor family protein</fullName>
    </submittedName>
</protein>
<dbReference type="AlphaFoldDB" id="A0A085W5E9"/>
<comment type="caution">
    <text evidence="3">The sequence shown here is derived from an EMBL/GenBank/DDBJ whole genome shotgun (WGS) entry which is preliminary data.</text>
</comment>
<sequence>MGSRRLWLSPVVTALLMLAGCSSEEPLGPEIPPPPGELIASSDERVTPAVAAETLASAASGNTDFGAALYPLIARPNENLFFSPFSITQAFAMVYAGARGNTAQQMSQALHFPLSQEQLHPAMNALDLALNSRAAQTRGPQVVPPEFRVVNATWGQRGFAFEPAFLDVLAQHYGTGMHVVDFSTEAESLRTQINDWVAGQTHDRIKDLLPEGSVKSDTKLALTNALYFKGAWAERFDPQATVPANFHLLGGGTQQVQLMQRTFWLPYKRGEDFQAFALPYSGGAFRMLFIVPDSGQFPAVEARLSAEFLDSIRGTMENRVYALGLPRFRVETEFSLVPPLQQRGMTDAFSDTADLSGISQETRLKLSTAQHKAFVAVDENGTEAAAATGVTAVPVSIPEPLIVDRPFLFLIEDVETRTVLFLGRIVKP</sequence>
<dbReference type="SUPFAM" id="SSF56574">
    <property type="entry name" value="Serpins"/>
    <property type="match status" value="1"/>
</dbReference>
<dbReference type="PROSITE" id="PS00284">
    <property type="entry name" value="SERPIN"/>
    <property type="match status" value="1"/>
</dbReference>
<feature type="domain" description="Serpin" evidence="2">
    <location>
        <begin position="67"/>
        <end position="428"/>
    </location>
</feature>
<dbReference type="OrthoDB" id="9764871at2"/>
<dbReference type="Gene3D" id="2.30.39.10">
    <property type="entry name" value="Alpha-1-antitrypsin, domain 1"/>
    <property type="match status" value="1"/>
</dbReference>
<dbReference type="InterPro" id="IPR000215">
    <property type="entry name" value="Serpin_fam"/>
</dbReference>
<organism evidence="3 4">
    <name type="scientific">Hyalangium minutum</name>
    <dbReference type="NCBI Taxonomy" id="394096"/>
    <lineage>
        <taxon>Bacteria</taxon>
        <taxon>Pseudomonadati</taxon>
        <taxon>Myxococcota</taxon>
        <taxon>Myxococcia</taxon>
        <taxon>Myxococcales</taxon>
        <taxon>Cystobacterineae</taxon>
        <taxon>Archangiaceae</taxon>
        <taxon>Hyalangium</taxon>
    </lineage>
</organism>
<proteinExistence type="inferred from homology"/>
<dbReference type="InterPro" id="IPR042178">
    <property type="entry name" value="Serpin_sf_1"/>
</dbReference>
<accession>A0A085W5E9</accession>
<dbReference type="GO" id="GO:0005615">
    <property type="term" value="C:extracellular space"/>
    <property type="evidence" value="ECO:0007669"/>
    <property type="project" value="InterPro"/>
</dbReference>
<dbReference type="STRING" id="394096.DB31_2971"/>
<dbReference type="InterPro" id="IPR023795">
    <property type="entry name" value="Serpin_CS"/>
</dbReference>
<dbReference type="InterPro" id="IPR036186">
    <property type="entry name" value="Serpin_sf"/>
</dbReference>
<dbReference type="InterPro" id="IPR023796">
    <property type="entry name" value="Serpin_dom"/>
</dbReference>
<evidence type="ECO:0000313" key="3">
    <source>
        <dbReference type="EMBL" id="KFE62912.1"/>
    </source>
</evidence>
<evidence type="ECO:0000259" key="2">
    <source>
        <dbReference type="SMART" id="SM00093"/>
    </source>
</evidence>
<gene>
    <name evidence="3" type="ORF">DB31_2971</name>
</gene>
<reference evidence="3 4" key="1">
    <citation type="submission" date="2014-04" db="EMBL/GenBank/DDBJ databases">
        <title>Genome assembly of Hyalangium minutum DSM 14724.</title>
        <authorList>
            <person name="Sharma G."/>
            <person name="Subramanian S."/>
        </authorList>
    </citation>
    <scope>NUCLEOTIDE SEQUENCE [LARGE SCALE GENOMIC DNA]</scope>
    <source>
        <strain evidence="3 4">DSM 14724</strain>
    </source>
</reference>
<dbReference type="GO" id="GO:0004867">
    <property type="term" value="F:serine-type endopeptidase inhibitor activity"/>
    <property type="evidence" value="ECO:0007669"/>
    <property type="project" value="InterPro"/>
</dbReference>
<name>A0A085W5E9_9BACT</name>
<keyword evidence="4" id="KW-1185">Reference proteome</keyword>
<dbReference type="PANTHER" id="PTHR11461:SF211">
    <property type="entry name" value="GH10112P-RELATED"/>
    <property type="match status" value="1"/>
</dbReference>
<dbReference type="Pfam" id="PF00079">
    <property type="entry name" value="Serpin"/>
    <property type="match status" value="1"/>
</dbReference>
<dbReference type="EMBL" id="JMCB01000019">
    <property type="protein sequence ID" value="KFE62912.1"/>
    <property type="molecule type" value="Genomic_DNA"/>
</dbReference>
<evidence type="ECO:0000256" key="1">
    <source>
        <dbReference type="RuleBase" id="RU000411"/>
    </source>
</evidence>
<dbReference type="Gene3D" id="3.30.497.10">
    <property type="entry name" value="Antithrombin, subunit I, domain 2"/>
    <property type="match status" value="1"/>
</dbReference>
<dbReference type="PANTHER" id="PTHR11461">
    <property type="entry name" value="SERINE PROTEASE INHIBITOR, SERPIN"/>
    <property type="match status" value="1"/>
</dbReference>